<dbReference type="InterPro" id="IPR004042">
    <property type="entry name" value="Intein_endonuc_central"/>
</dbReference>
<dbReference type="InterPro" id="IPR007868">
    <property type="entry name" value="Hom_end_hint"/>
</dbReference>
<dbReference type="GO" id="GO:0008270">
    <property type="term" value="F:zinc ion binding"/>
    <property type="evidence" value="ECO:0007669"/>
    <property type="project" value="InterPro"/>
</dbReference>
<gene>
    <name evidence="2" type="primary">4</name>
    <name evidence="2" type="ORF">AUR56_00014</name>
</gene>
<feature type="domain" description="DOD-type homing endonuclease" evidence="1">
    <location>
        <begin position="426"/>
        <end position="547"/>
    </location>
</feature>
<dbReference type="InterPro" id="IPR027417">
    <property type="entry name" value="P-loop_NTPase"/>
</dbReference>
<dbReference type="SUPFAM" id="SSF57783">
    <property type="entry name" value="Zinc beta-ribbon"/>
    <property type="match status" value="1"/>
</dbReference>
<keyword evidence="2" id="KW-0547">Nucleotide-binding</keyword>
<dbReference type="CDD" id="cd01029">
    <property type="entry name" value="TOPRIM_primases"/>
    <property type="match status" value="1"/>
</dbReference>
<dbReference type="PANTHER" id="PTHR12873:SF0">
    <property type="entry name" value="TWINKLE MTDNA HELICASE"/>
    <property type="match status" value="1"/>
</dbReference>
<dbReference type="InterPro" id="IPR034154">
    <property type="entry name" value="TOPRIM_DnaG/twinkle"/>
</dbReference>
<dbReference type="Pfam" id="PF13155">
    <property type="entry name" value="Toprim_2"/>
    <property type="match status" value="1"/>
</dbReference>
<accession>A0A1B1II04</accession>
<dbReference type="PROSITE" id="PS50819">
    <property type="entry name" value="INTEIN_ENDONUCLEASE"/>
    <property type="match status" value="1"/>
</dbReference>
<dbReference type="InterPro" id="IPR013237">
    <property type="entry name" value="Phage_T7_Gp4_N"/>
</dbReference>
<dbReference type="SUPFAM" id="SSF51294">
    <property type="entry name" value="Hedgehog/intein (Hint) domain"/>
    <property type="match status" value="1"/>
</dbReference>
<dbReference type="SUPFAM" id="SSF52540">
    <property type="entry name" value="P-loop containing nucleoside triphosphate hydrolases"/>
    <property type="match status" value="2"/>
</dbReference>
<dbReference type="SUPFAM" id="SSF56731">
    <property type="entry name" value="DNA primase core"/>
    <property type="match status" value="1"/>
</dbReference>
<dbReference type="InterPro" id="IPR027434">
    <property type="entry name" value="Homing_endonucl"/>
</dbReference>
<dbReference type="EMBL" id="KU382254">
    <property type="protein sequence ID" value="ANR76359.1"/>
    <property type="molecule type" value="Genomic_DNA"/>
</dbReference>
<reference evidence="2" key="1">
    <citation type="submission" date="2015-12" db="EMBL/GenBank/DDBJ databases">
        <authorList>
            <person name="Shamseldin A."/>
            <person name="Moawad H."/>
            <person name="Abd El-Rahim W.M."/>
            <person name="Sadowsky M.J."/>
        </authorList>
    </citation>
    <scope>NUCLEOTIDE SEQUENCE</scope>
    <source>
        <strain evidence="2">WHH01</strain>
    </source>
</reference>
<evidence type="ECO:0000259" key="1">
    <source>
        <dbReference type="PROSITE" id="PS50819"/>
    </source>
</evidence>
<dbReference type="Gene3D" id="2.170.16.10">
    <property type="entry name" value="Hedgehog/Intein (Hint) domain"/>
    <property type="match status" value="1"/>
</dbReference>
<dbReference type="Gene3D" id="2.20.25.10">
    <property type="match status" value="1"/>
</dbReference>
<dbReference type="InterPro" id="IPR027032">
    <property type="entry name" value="Twinkle-like"/>
</dbReference>
<keyword evidence="2" id="KW-0378">Hydrolase</keyword>
<organism evidence="2">
    <name type="scientific">Skeletonema virus LDF-2015a</name>
    <dbReference type="NCBI Taxonomy" id="1769778"/>
    <lineage>
        <taxon>Viruses</taxon>
    </lineage>
</organism>
<dbReference type="GO" id="GO:0003697">
    <property type="term" value="F:single-stranded DNA binding"/>
    <property type="evidence" value="ECO:0007669"/>
    <property type="project" value="InterPro"/>
</dbReference>
<name>A0A1B1II04_9VIRU</name>
<evidence type="ECO:0000313" key="2">
    <source>
        <dbReference type="EMBL" id="ANR76359.1"/>
    </source>
</evidence>
<dbReference type="GO" id="GO:0043139">
    <property type="term" value="F:5'-3' DNA helicase activity"/>
    <property type="evidence" value="ECO:0007669"/>
    <property type="project" value="InterPro"/>
</dbReference>
<dbReference type="Pfam" id="PF05203">
    <property type="entry name" value="Hom_end_hint"/>
    <property type="match status" value="1"/>
</dbReference>
<sequence length="854" mass="95748">MSYVDAALRHDEEMEMTEHSHQPCPFCDSSDAFSWNDETGAFMCFSCGAKPSTKGGLVYDGNTLQSTKEVEQDLEQPDDMYVPQKYRGISKATMEKAGVYFTSKDGKETVHYPYPNGTKHRELPKNIKISGKMNAFFGQDDYNGGGRLITITEGEEDRLSVIEMMGDYPVVSVPGATPGKEFWENARTFLSGFEKIHLSVDNDEAGDKLAKQFFKLFPGKVYRVPHTKYKDANEFLKAGATQEYRSAFWNAQKIKPESLLHTQQDFLKLYRETPNYEYFPTGIPGLDEKMLGIHKGAFTIVVAPTGIGKSLAPDTKVLRYDGKVVRADEVQVGDKLMGPDSKPRNVTNVNLQTGPMYRVTPTKGEPFECNADHILSLRHCSTGEVKNVVLTDYLNWSKNQKHLWKMWRTGVDPSWNSLTSPSMAYCIGAYLGDGREQGPEICMGKAKQPVIDYMISTELKPTRVKFDRGAYYIGFSKKSDLWCEVCDCLKPRKVPQYIKAGCKENRENILAGLLDTDGSLTNGGAEITQKSEQLADDICFIARSLGLAAYKKSKWVNGQEYFRVTISGDMTSIPCKRLKFKARKQVKNVLNVGFKVEPIGEGTYRGIALDGDHLFLLGDFTVTHNTEFFRYLEHQALNYTNYTIATCHLEETPLRSTLGVVSYLIGDNVTRKDLIEAKGLEEKVEEWFEILTKNEQYYQFQIRSDEGPEELVEQIRFLVNAMGVDFIFFEPIQDIVTGSVADKESKLSDLSAILKRLAPELNVGIVCIAHANEDGDTKYCKTIAQSAAFEINLSRNIDAVDDDERNTMHVSVGKKNRVGGGSGPAGTLIFDRDTYMLTPDLGPLEPQTPRGDIV</sequence>
<keyword evidence="2" id="KW-0067">ATP-binding</keyword>
<dbReference type="Gene3D" id="3.40.50.300">
    <property type="entry name" value="P-loop containing nucleotide triphosphate hydrolases"/>
    <property type="match status" value="2"/>
</dbReference>
<proteinExistence type="predicted"/>
<dbReference type="GO" id="GO:0004519">
    <property type="term" value="F:endonuclease activity"/>
    <property type="evidence" value="ECO:0007669"/>
    <property type="project" value="InterPro"/>
</dbReference>
<dbReference type="InterPro" id="IPR007869">
    <property type="entry name" value="Homing_endonuc_PI-Sce"/>
</dbReference>
<dbReference type="SMART" id="SM00778">
    <property type="entry name" value="Prim_Zn_Ribbon"/>
    <property type="match status" value="1"/>
</dbReference>
<dbReference type="Pfam" id="PF08273">
    <property type="entry name" value="Zn_Ribbon_Prim"/>
    <property type="match status" value="1"/>
</dbReference>
<protein>
    <submittedName>
        <fullName evidence="2">DNA primase/helicase</fullName>
    </submittedName>
</protein>
<dbReference type="GO" id="GO:0030908">
    <property type="term" value="P:protein splicing"/>
    <property type="evidence" value="ECO:0007669"/>
    <property type="project" value="InterPro"/>
</dbReference>
<dbReference type="InterPro" id="IPR036844">
    <property type="entry name" value="Hint_dom_sf"/>
</dbReference>
<dbReference type="CDD" id="cd00081">
    <property type="entry name" value="Hint"/>
    <property type="match status" value="1"/>
</dbReference>
<dbReference type="Pfam" id="PF05204">
    <property type="entry name" value="Hom_end"/>
    <property type="match status" value="1"/>
</dbReference>
<dbReference type="Gene3D" id="3.10.28.10">
    <property type="entry name" value="Homing endonucleases"/>
    <property type="match status" value="1"/>
</dbReference>
<dbReference type="Gene3D" id="3.40.1360.10">
    <property type="match status" value="1"/>
</dbReference>
<dbReference type="PANTHER" id="PTHR12873">
    <property type="entry name" value="T7-LIKE MITOCHONDRIAL DNA HELICASE"/>
    <property type="match status" value="1"/>
</dbReference>
<dbReference type="SUPFAM" id="SSF55608">
    <property type="entry name" value="Homing endonucleases"/>
    <property type="match status" value="1"/>
</dbReference>
<keyword evidence="2" id="KW-0347">Helicase</keyword>